<reference evidence="2" key="1">
    <citation type="journal article" date="2021" name="Proc. Natl. Acad. Sci. U.S.A.">
        <title>A Catalog of Tens of Thousands of Viruses from Human Metagenomes Reveals Hidden Associations with Chronic Diseases.</title>
        <authorList>
            <person name="Tisza M.J."/>
            <person name="Buck C.B."/>
        </authorList>
    </citation>
    <scope>NUCLEOTIDE SEQUENCE</scope>
    <source>
        <strain evidence="2">CtnNB1</strain>
    </source>
</reference>
<evidence type="ECO:0000313" key="2">
    <source>
        <dbReference type="EMBL" id="DAF98350.1"/>
    </source>
</evidence>
<sequence length="258" mass="26899">MAFDNNNYCDFTSSVAKAVAGKDILLCVFNTTGDELLAISGQQGLTINRSADTIEITSKDTEGGWKSYLAGMKEWSIDNDGLYVPNDQSHSILSTAFENGDPVCIKVVNGKTKVGMFGGLAVITDYPIEAPYDDSMTYSITLSGMGALIDLLVNPVEPDTMPEGTAALESLTVVSVAGASSGNTAVYVNPGKGSGNSYKYVTGEAPLTYPTYGTTASGTEWNGTDEITATTGNEIMVIECDSNGNAVKAGTAIVTAMA</sequence>
<dbReference type="PRINTS" id="PR01996">
    <property type="entry name" value="MTP1FAMILY"/>
</dbReference>
<dbReference type="InterPro" id="IPR022344">
    <property type="entry name" value="GTA_major-tail"/>
</dbReference>
<proteinExistence type="predicted"/>
<name>A0A8S5UVE5_9CAUD</name>
<dbReference type="Gene3D" id="4.10.410.40">
    <property type="match status" value="1"/>
</dbReference>
<evidence type="ECO:0000259" key="1">
    <source>
        <dbReference type="Pfam" id="PF18316"/>
    </source>
</evidence>
<accession>A0A8S5UVE5</accession>
<dbReference type="NCBIfam" id="TIGR02126">
    <property type="entry name" value="phgtail_TP901_1"/>
    <property type="match status" value="1"/>
</dbReference>
<dbReference type="EMBL" id="BK016146">
    <property type="protein sequence ID" value="DAF98350.1"/>
    <property type="molecule type" value="Genomic_DNA"/>
</dbReference>
<organism evidence="2">
    <name type="scientific">Siphoviridae sp. ctnNB1</name>
    <dbReference type="NCBI Taxonomy" id="2825660"/>
    <lineage>
        <taxon>Viruses</taxon>
        <taxon>Duplodnaviria</taxon>
        <taxon>Heunggongvirae</taxon>
        <taxon>Uroviricota</taxon>
        <taxon>Caudoviricetes</taxon>
    </lineage>
</organism>
<protein>
    <submittedName>
        <fullName evidence="2">Major tail protein</fullName>
    </submittedName>
</protein>
<feature type="domain" description="S-layer protein SbsC C-terminal" evidence="1">
    <location>
        <begin position="177"/>
        <end position="248"/>
    </location>
</feature>
<dbReference type="InterPro" id="IPR040751">
    <property type="entry name" value="SbsC_C"/>
</dbReference>
<dbReference type="InterPro" id="IPR011855">
    <property type="entry name" value="Phgtail_TP901_1"/>
</dbReference>
<dbReference type="Pfam" id="PF18316">
    <property type="entry name" value="S-l_SbsC_C"/>
    <property type="match status" value="1"/>
</dbReference>
<dbReference type="Pfam" id="PF06199">
    <property type="entry name" value="Phage_tail_2"/>
    <property type="match status" value="1"/>
</dbReference>